<name>A0A1B6CU48_9HEMI</name>
<dbReference type="InterPro" id="IPR036397">
    <property type="entry name" value="RNaseH_sf"/>
</dbReference>
<accession>A0A1B6CU48</accession>
<sequence length="218" mass="25408">MNGKQYEEWFRKVLNLLPPMSAVVIDQAPYHTMLVPETKNPTMSWLKEDIVAWLIRRNIPLPPDAIQFQTLTKAALINHARPYFKPVRVIEQITKQLRPDVELIWLPVEHCELNAIELIWAYVKGAMAKVNRSNAEEKEGSINTTRALCEKKLKSVTPELWAKCVKHSINFENHYWEKDHINQEIQQIEPVIINLDSSDSESDWDEIELHDDISDCNE</sequence>
<dbReference type="Gene3D" id="3.30.420.10">
    <property type="entry name" value="Ribonuclease H-like superfamily/Ribonuclease H"/>
    <property type="match status" value="1"/>
</dbReference>
<proteinExistence type="predicted"/>
<dbReference type="PANTHER" id="PTHR33939:SF1">
    <property type="entry name" value="DUF4371 DOMAIN-CONTAINING PROTEIN"/>
    <property type="match status" value="1"/>
</dbReference>
<reference evidence="1" key="1">
    <citation type="submission" date="2015-12" db="EMBL/GenBank/DDBJ databases">
        <title>De novo transcriptome assembly of four potential Pierce s Disease insect vectors from Arizona vineyards.</title>
        <authorList>
            <person name="Tassone E.E."/>
        </authorList>
    </citation>
    <scope>NUCLEOTIDE SEQUENCE</scope>
</reference>
<organism evidence="1">
    <name type="scientific">Clastoptera arizonana</name>
    <name type="common">Arizona spittle bug</name>
    <dbReference type="NCBI Taxonomy" id="38151"/>
    <lineage>
        <taxon>Eukaryota</taxon>
        <taxon>Metazoa</taxon>
        <taxon>Ecdysozoa</taxon>
        <taxon>Arthropoda</taxon>
        <taxon>Hexapoda</taxon>
        <taxon>Insecta</taxon>
        <taxon>Pterygota</taxon>
        <taxon>Neoptera</taxon>
        <taxon>Paraneoptera</taxon>
        <taxon>Hemiptera</taxon>
        <taxon>Auchenorrhyncha</taxon>
        <taxon>Cercopoidea</taxon>
        <taxon>Clastopteridae</taxon>
        <taxon>Clastoptera</taxon>
    </lineage>
</organism>
<evidence type="ECO:0000313" key="1">
    <source>
        <dbReference type="EMBL" id="JAS16927.1"/>
    </source>
</evidence>
<dbReference type="EMBL" id="GEDC01020371">
    <property type="protein sequence ID" value="JAS16927.1"/>
    <property type="molecule type" value="Transcribed_RNA"/>
</dbReference>
<dbReference type="GO" id="GO:0003676">
    <property type="term" value="F:nucleic acid binding"/>
    <property type="evidence" value="ECO:0007669"/>
    <property type="project" value="InterPro"/>
</dbReference>
<protein>
    <recommendedName>
        <fullName evidence="2">Tc1-like transposase DDE domain-containing protein</fullName>
    </recommendedName>
</protein>
<dbReference type="AlphaFoldDB" id="A0A1B6CU48"/>
<gene>
    <name evidence="1" type="ORF">g.20982</name>
</gene>
<dbReference type="PANTHER" id="PTHR33939">
    <property type="entry name" value="PROTEIN CBG22215"/>
    <property type="match status" value="1"/>
</dbReference>
<evidence type="ECO:0008006" key="2">
    <source>
        <dbReference type="Google" id="ProtNLM"/>
    </source>
</evidence>